<sequence length="50" mass="5449">MTAGYWFTDQLGVIGRVGASYLVGDIADSPITEDGSRWQFTSGVSVAYRF</sequence>
<organism evidence="1 2">
    <name type="scientific">Salipiger abyssi</name>
    <dbReference type="NCBI Taxonomy" id="1250539"/>
    <lineage>
        <taxon>Bacteria</taxon>
        <taxon>Pseudomonadati</taxon>
        <taxon>Pseudomonadota</taxon>
        <taxon>Alphaproteobacteria</taxon>
        <taxon>Rhodobacterales</taxon>
        <taxon>Roseobacteraceae</taxon>
        <taxon>Salipiger</taxon>
    </lineage>
</organism>
<keyword evidence="2" id="KW-1185">Reference proteome</keyword>
<protein>
    <submittedName>
        <fullName evidence="1">MltA-interacting protein MipA</fullName>
    </submittedName>
</protein>
<evidence type="ECO:0000313" key="2">
    <source>
        <dbReference type="Proteomes" id="UP000187059"/>
    </source>
</evidence>
<reference evidence="1 2" key="1">
    <citation type="submission" date="2016-04" db="EMBL/GenBank/DDBJ databases">
        <title>Deep-sea bacteria in the southern Pacific.</title>
        <authorList>
            <person name="Tang K."/>
        </authorList>
    </citation>
    <scope>NUCLEOTIDE SEQUENCE [LARGE SCALE GENOMIC DNA]</scope>
    <source>
        <strain evidence="1 2">JLT2014</strain>
    </source>
</reference>
<dbReference type="Pfam" id="PF06629">
    <property type="entry name" value="MipA"/>
    <property type="match status" value="1"/>
</dbReference>
<dbReference type="Proteomes" id="UP000187059">
    <property type="component" value="Chromosome"/>
</dbReference>
<name>A0A1P8US54_9RHOB</name>
<accession>A0A1P8US54</accession>
<gene>
    <name evidence="1" type="ORF">Ga0080574_TMP1895</name>
</gene>
<dbReference type="InterPro" id="IPR010583">
    <property type="entry name" value="MipA"/>
</dbReference>
<proteinExistence type="predicted"/>
<dbReference type="KEGG" id="paby:Ga0080574_TMP1895"/>
<evidence type="ECO:0000313" key="1">
    <source>
        <dbReference type="EMBL" id="APZ52229.1"/>
    </source>
</evidence>
<dbReference type="EMBL" id="CP015093">
    <property type="protein sequence ID" value="APZ52229.1"/>
    <property type="molecule type" value="Genomic_DNA"/>
</dbReference>
<dbReference type="AlphaFoldDB" id="A0A1P8US54"/>